<accession>A0A1C6ZVY6</accession>
<dbReference type="AlphaFoldDB" id="A0A1C6ZVY6"/>
<evidence type="ECO:0000256" key="3">
    <source>
        <dbReference type="ARBA" id="ARBA00022692"/>
    </source>
</evidence>
<evidence type="ECO:0000256" key="10">
    <source>
        <dbReference type="SAM" id="MobiDB-lite"/>
    </source>
</evidence>
<keyword evidence="4 9" id="KW-0375">Hydrogen ion transport</keyword>
<evidence type="ECO:0000256" key="7">
    <source>
        <dbReference type="ARBA" id="ARBA00023136"/>
    </source>
</evidence>
<comment type="function">
    <text evidence="9">Contributes to K(+)/H(+) antiport activity by supporting proton efflux to control proton extrusion and homeostasis in chloroplasts in a light-dependent manner to modulate photosynthesis. Prevents excessive induction of non-photochemical quenching (NPQ) under continuous-light conditions. Indirectly promotes efficient inorganic carbon uptake into chloroplasts.</text>
</comment>
<dbReference type="GO" id="GO:0015078">
    <property type="term" value="F:proton transmembrane transporter activity"/>
    <property type="evidence" value="ECO:0007669"/>
    <property type="project" value="UniProtKB-UniRule"/>
</dbReference>
<protein>
    <recommendedName>
        <fullName evidence="9">Potassium/proton antiporter CemA</fullName>
    </recommendedName>
    <alternativeName>
        <fullName evidence="9">Chloroplast envelope membrane protein A</fullName>
        <shortName evidence="9">CemA</shortName>
    </alternativeName>
</protein>
<dbReference type="InterPro" id="IPR004282">
    <property type="entry name" value="CemA"/>
</dbReference>
<dbReference type="PANTHER" id="PTHR33650:SF2">
    <property type="entry name" value="CHLOROPLAST ENVELOPE MEMBRANE PROTEIN"/>
    <property type="match status" value="1"/>
</dbReference>
<keyword evidence="2 9" id="KW-0813">Transport</keyword>
<name>A0A1C6ZVY6_9MONI</name>
<proteinExistence type="inferred from homology"/>
<reference evidence="11" key="1">
    <citation type="submission" date="2016-11" db="EMBL/GenBank/DDBJ databases">
        <title>The chloroplast genome sequences of Ophioglossaceae.</title>
        <authorList>
            <person name="Kim H.T."/>
            <person name="Kim K.-J."/>
        </authorList>
    </citation>
    <scope>NUCLEOTIDE SEQUENCE</scope>
</reference>
<evidence type="ECO:0000256" key="6">
    <source>
        <dbReference type="ARBA" id="ARBA00023065"/>
    </source>
</evidence>
<keyword evidence="6 9" id="KW-0406">Ion transport</keyword>
<comment type="catalytic activity">
    <reaction evidence="9">
        <text>K(+)(in) + H(+)(out) = K(+)(out) + H(+)(in)</text>
        <dbReference type="Rhea" id="RHEA:29467"/>
        <dbReference type="ChEBI" id="CHEBI:15378"/>
        <dbReference type="ChEBI" id="CHEBI:29103"/>
    </reaction>
</comment>
<evidence type="ECO:0000256" key="2">
    <source>
        <dbReference type="ARBA" id="ARBA00022448"/>
    </source>
</evidence>
<dbReference type="Pfam" id="PF03040">
    <property type="entry name" value="CemA"/>
    <property type="match status" value="1"/>
</dbReference>
<keyword evidence="11" id="KW-0150">Chloroplast</keyword>
<sequence length="506" mass="58667">MRSYWRKLIQWFSNTPYRSLERAYKASKRIWHIKKDSLSHTDEASSPRYFWQAVIFYVDTEFNHSILVIYWSLLECKFSISVLNIWNRWKWILLDKLPTPPPIHHHPSLPPNADKIPSQRDSRDISLYPPNFYPFTSVSPRMFRSKRFGCIEKPGRDKIVDTPNKRLEYDSPVSPEGSIPQGLSGTERINRKLARIEATLNDSEIWKRYYSSPLSTARGSNGPDDQFYPPEPKEIYVPSVAYESISLVPRSITRTSSRFRAELTGRSGSLTFQESRLAKYQALASLQYIVCLLFSPPVISSTLNGWVLEPWIKYWWNTSQSQIFLNSFREEEALEKLRELEELLWLDETMADSREIHMQDLNTEIHGETVQLVAIHNGESIRIISHLLTDVISSVILGSLLIIGRERLAVPNPWIQELFHSLSDTTKAFTIPLLTDLCIGFHSPHGWEIVIGSSPEHLGFAHDKYVISCFVSTFPVILDTVFKYWIFRRLNRISPSIVATYHTMNE</sequence>
<organism evidence="11">
    <name type="scientific">Botrychium ternatum</name>
    <dbReference type="NCBI Taxonomy" id="208695"/>
    <lineage>
        <taxon>Eukaryota</taxon>
        <taxon>Viridiplantae</taxon>
        <taxon>Streptophyta</taxon>
        <taxon>Embryophyta</taxon>
        <taxon>Tracheophyta</taxon>
        <taxon>Polypodiopsida</taxon>
        <taxon>Ophioglossidae</taxon>
        <taxon>Ophioglossales</taxon>
        <taxon>Ophioglossaceae</taxon>
        <taxon>Botrychioideae</taxon>
        <taxon>Botrychium</taxon>
    </lineage>
</organism>
<dbReference type="HAMAP" id="MF_01308">
    <property type="entry name" value="CemA_PxcA"/>
    <property type="match status" value="1"/>
</dbReference>
<keyword evidence="11" id="KW-0934">Plastid</keyword>
<dbReference type="GO" id="GO:0015297">
    <property type="term" value="F:antiporter activity"/>
    <property type="evidence" value="ECO:0007669"/>
    <property type="project" value="UniProtKB-KW"/>
</dbReference>
<keyword evidence="9" id="KW-0630">Potassium</keyword>
<geneLocation type="chloroplast" evidence="11"/>
<evidence type="ECO:0000256" key="1">
    <source>
        <dbReference type="ARBA" id="ARBA00004141"/>
    </source>
</evidence>
<keyword evidence="5 9" id="KW-1133">Transmembrane helix</keyword>
<dbReference type="PANTHER" id="PTHR33650">
    <property type="entry name" value="CHLOROPLAST ENVELOPE MEMBRANE PROTEIN-RELATED"/>
    <property type="match status" value="1"/>
</dbReference>
<dbReference type="EMBL" id="KM817789">
    <property type="protein sequence ID" value="AJB98556.1"/>
    <property type="molecule type" value="Genomic_DNA"/>
</dbReference>
<keyword evidence="7 9" id="KW-0472">Membrane</keyword>
<keyword evidence="9" id="KW-0050">Antiport</keyword>
<evidence type="ECO:0000256" key="8">
    <source>
        <dbReference type="ARBA" id="ARBA00043980"/>
    </source>
</evidence>
<keyword evidence="9" id="KW-0633">Potassium transport</keyword>
<comment type="subcellular location">
    <subcellularLocation>
        <location evidence="1">Membrane</location>
        <topology evidence="1">Multi-pass membrane protein</topology>
    </subcellularLocation>
    <subcellularLocation>
        <location evidence="9">Plastid</location>
        <location evidence="9">Chloroplast inner membrane</location>
        <topology evidence="9">Multi-pass membrane protein</topology>
    </subcellularLocation>
</comment>
<evidence type="ECO:0000256" key="5">
    <source>
        <dbReference type="ARBA" id="ARBA00022989"/>
    </source>
</evidence>
<evidence type="ECO:0000256" key="9">
    <source>
        <dbReference type="HAMAP-Rule" id="MF_01308"/>
    </source>
</evidence>
<feature type="region of interest" description="Disordered" evidence="10">
    <location>
        <begin position="161"/>
        <end position="184"/>
    </location>
</feature>
<dbReference type="GO" id="GO:0006813">
    <property type="term" value="P:potassium ion transport"/>
    <property type="evidence" value="ECO:0007669"/>
    <property type="project" value="UniProtKB-UniRule"/>
</dbReference>
<keyword evidence="9" id="KW-1001">Plastid inner membrane</keyword>
<evidence type="ECO:0000313" key="11">
    <source>
        <dbReference type="EMBL" id="AJB98556.1"/>
    </source>
</evidence>
<dbReference type="GO" id="GO:0009706">
    <property type="term" value="C:chloroplast inner membrane"/>
    <property type="evidence" value="ECO:0007669"/>
    <property type="project" value="UniProtKB-SubCell"/>
</dbReference>
<keyword evidence="3 9" id="KW-0812">Transmembrane</keyword>
<gene>
    <name evidence="9 11" type="primary">cemA</name>
</gene>
<comment type="similarity">
    <text evidence="8 9">Belongs to the CemA family.</text>
</comment>
<evidence type="ECO:0000256" key="4">
    <source>
        <dbReference type="ARBA" id="ARBA00022781"/>
    </source>
</evidence>